<feature type="transmembrane region" description="Helical" evidence="6">
    <location>
        <begin position="306"/>
        <end position="330"/>
    </location>
</feature>
<evidence type="ECO:0000256" key="3">
    <source>
        <dbReference type="ARBA" id="ARBA00022692"/>
    </source>
</evidence>
<feature type="transmembrane region" description="Helical" evidence="6">
    <location>
        <begin position="120"/>
        <end position="142"/>
    </location>
</feature>
<dbReference type="RefSeq" id="WP_277944350.1">
    <property type="nucleotide sequence ID" value="NZ_JANFMO010000004.1"/>
</dbReference>
<evidence type="ECO:0000313" key="8">
    <source>
        <dbReference type="Proteomes" id="UP001152875"/>
    </source>
</evidence>
<sequence length="500" mass="56266">MHEKRNIVLNLLAAIVLQIVTILIAFIVPKLLISTYGPQMHGFITTITNLITYLMLVEAGIASSSIQGLYKPLVSKEERAINAGLNAIGHFYVRIGVTFSALLIALALIYPLIVKSSWNYQFVFAIIIASGIAQLLEYFLGSKYRILLQADKRLYILNIINIIAVLSQGGLRIILMLQKVDILWVQLVPAVVYLLKLLLIVIYIKRHYRFLDSNIQPDFQVTANRWNVFIHQIANLIVNNTDGIVLSIAKGYSIVSVYSIYNLVISNINGFFSQSFTNSITANLGHLYVSSGREVFAEEYRFFEKIYYMLIALVLGICGFALLPFVRLYIGEVDGINYVNFWIMVLFLANALVTNLRTPLLTVVMAVGAFKETQNFAIIESLLNLSLSLLLVKDYGIYGVLFATLCSSLYRYSTFIKYVNRHVLHRSPVHSLKTGIIAVLEFFIPVIIGNALMTKFVINGWGQLFLLCAVTGVISLMLIIMVIALLDRSFFKRCLSLISR</sequence>
<feature type="transmembrane region" description="Helical" evidence="6">
    <location>
        <begin position="91"/>
        <end position="114"/>
    </location>
</feature>
<comment type="caution">
    <text evidence="7">The sequence shown here is derived from an EMBL/GenBank/DDBJ whole genome shotgun (WGS) entry which is preliminary data.</text>
</comment>
<dbReference type="InterPro" id="IPR050833">
    <property type="entry name" value="Poly_Biosynth_Transport"/>
</dbReference>
<dbReference type="PANTHER" id="PTHR30250">
    <property type="entry name" value="PST FAMILY PREDICTED COLANIC ACID TRANSPORTER"/>
    <property type="match status" value="1"/>
</dbReference>
<keyword evidence="3 6" id="KW-0812">Transmembrane</keyword>
<evidence type="ECO:0000256" key="6">
    <source>
        <dbReference type="SAM" id="Phobius"/>
    </source>
</evidence>
<dbReference type="PANTHER" id="PTHR30250:SF26">
    <property type="entry name" value="PSMA PROTEIN"/>
    <property type="match status" value="1"/>
</dbReference>
<evidence type="ECO:0000256" key="4">
    <source>
        <dbReference type="ARBA" id="ARBA00022989"/>
    </source>
</evidence>
<name>A0A9X4MRQ0_STRSU</name>
<evidence type="ECO:0000313" key="7">
    <source>
        <dbReference type="EMBL" id="MDG4526187.1"/>
    </source>
</evidence>
<protein>
    <submittedName>
        <fullName evidence="7">Uncharacterized protein</fullName>
    </submittedName>
</protein>
<organism evidence="7 8">
    <name type="scientific">Streptococcus suis</name>
    <dbReference type="NCBI Taxonomy" id="1307"/>
    <lineage>
        <taxon>Bacteria</taxon>
        <taxon>Bacillati</taxon>
        <taxon>Bacillota</taxon>
        <taxon>Bacilli</taxon>
        <taxon>Lactobacillales</taxon>
        <taxon>Streptococcaceae</taxon>
        <taxon>Streptococcus</taxon>
    </lineage>
</organism>
<gene>
    <name evidence="7" type="ORF">NOL13_01975</name>
</gene>
<feature type="transmembrane region" description="Helical" evidence="6">
    <location>
        <begin position="336"/>
        <end position="353"/>
    </location>
</feature>
<evidence type="ECO:0000256" key="2">
    <source>
        <dbReference type="ARBA" id="ARBA00022475"/>
    </source>
</evidence>
<feature type="transmembrane region" description="Helical" evidence="6">
    <location>
        <begin position="183"/>
        <end position="204"/>
    </location>
</feature>
<accession>A0A9X4MRQ0</accession>
<comment type="subcellular location">
    <subcellularLocation>
        <location evidence="1">Cell membrane</location>
        <topology evidence="1">Multi-pass membrane protein</topology>
    </subcellularLocation>
</comment>
<evidence type="ECO:0000256" key="1">
    <source>
        <dbReference type="ARBA" id="ARBA00004651"/>
    </source>
</evidence>
<keyword evidence="5 6" id="KW-0472">Membrane</keyword>
<feature type="transmembrane region" description="Helical" evidence="6">
    <location>
        <begin position="464"/>
        <end position="486"/>
    </location>
</feature>
<dbReference type="EMBL" id="JANFMP010000003">
    <property type="protein sequence ID" value="MDG4526187.1"/>
    <property type="molecule type" value="Genomic_DNA"/>
</dbReference>
<feature type="transmembrane region" description="Helical" evidence="6">
    <location>
        <begin position="154"/>
        <end position="177"/>
    </location>
</feature>
<feature type="transmembrane region" description="Helical" evidence="6">
    <location>
        <begin position="47"/>
        <end position="70"/>
    </location>
</feature>
<evidence type="ECO:0000256" key="5">
    <source>
        <dbReference type="ARBA" id="ARBA00023136"/>
    </source>
</evidence>
<feature type="transmembrane region" description="Helical" evidence="6">
    <location>
        <begin position="7"/>
        <end position="27"/>
    </location>
</feature>
<keyword evidence="2" id="KW-1003">Cell membrane</keyword>
<dbReference type="AlphaFoldDB" id="A0A9X4MRQ0"/>
<keyword evidence="4 6" id="KW-1133">Transmembrane helix</keyword>
<dbReference type="GO" id="GO:0005886">
    <property type="term" value="C:plasma membrane"/>
    <property type="evidence" value="ECO:0007669"/>
    <property type="project" value="UniProtKB-SubCell"/>
</dbReference>
<feature type="transmembrane region" description="Helical" evidence="6">
    <location>
        <begin position="395"/>
        <end position="413"/>
    </location>
</feature>
<proteinExistence type="predicted"/>
<dbReference type="Proteomes" id="UP001152875">
    <property type="component" value="Unassembled WGS sequence"/>
</dbReference>
<feature type="transmembrane region" description="Helical" evidence="6">
    <location>
        <begin position="434"/>
        <end position="458"/>
    </location>
</feature>
<reference evidence="7" key="1">
    <citation type="submission" date="2022-07" db="EMBL/GenBank/DDBJ databases">
        <title>Whole Genome Sequencing of Streptococcus suis.</title>
        <authorList>
            <person name="Dai X."/>
            <person name="Huang J."/>
            <person name="Wang L."/>
        </authorList>
    </citation>
    <scope>NUCLEOTIDE SEQUENCE</scope>
    <source>
        <strain evidence="7">XNB2</strain>
    </source>
</reference>